<sequence>LQNISETQVQLEKEKNLRMDTQRIFEEHDSQQGKLVDDYVKEVVQLKNTISSLEKKIISQKTQQSELPTYFDNGTQTEPLHFITQPATVSSSILIDLAQLKDRQNSLENAVKALTTQIQDIHTEVPLISEERIIAAKSHQLLRKALINSNYTPTKKVKKNFFSVSLQMAKQNEIKKKQNTTCLTHSSSQTTTDQQRKIGGVCQTPSQKQNTTCVTQGS</sequence>
<feature type="coiled-coil region" evidence="1">
    <location>
        <begin position="36"/>
        <end position="63"/>
    </location>
</feature>
<keyword evidence="1" id="KW-0175">Coiled coil</keyword>
<proteinExistence type="predicted"/>
<organism evidence="2">
    <name type="scientific">Cuerna arida</name>
    <dbReference type="NCBI Taxonomy" id="1464854"/>
    <lineage>
        <taxon>Eukaryota</taxon>
        <taxon>Metazoa</taxon>
        <taxon>Ecdysozoa</taxon>
        <taxon>Arthropoda</taxon>
        <taxon>Hexapoda</taxon>
        <taxon>Insecta</taxon>
        <taxon>Pterygota</taxon>
        <taxon>Neoptera</taxon>
        <taxon>Paraneoptera</taxon>
        <taxon>Hemiptera</taxon>
        <taxon>Auchenorrhyncha</taxon>
        <taxon>Membracoidea</taxon>
        <taxon>Cicadellidae</taxon>
        <taxon>Cicadellinae</taxon>
        <taxon>Proconiini</taxon>
        <taxon>Cuerna</taxon>
    </lineage>
</organism>
<accession>A0A1B6GED4</accession>
<feature type="non-terminal residue" evidence="2">
    <location>
        <position position="1"/>
    </location>
</feature>
<gene>
    <name evidence="2" type="ORF">g.50342</name>
</gene>
<name>A0A1B6GED4_9HEMI</name>
<feature type="non-terminal residue" evidence="2">
    <location>
        <position position="218"/>
    </location>
</feature>
<evidence type="ECO:0000313" key="2">
    <source>
        <dbReference type="EMBL" id="JAS60787.1"/>
    </source>
</evidence>
<reference evidence="2" key="1">
    <citation type="submission" date="2015-11" db="EMBL/GenBank/DDBJ databases">
        <title>De novo transcriptome assembly of four potential Pierce s Disease insect vectors from Arizona vineyards.</title>
        <authorList>
            <person name="Tassone E.E."/>
        </authorList>
    </citation>
    <scope>NUCLEOTIDE SEQUENCE</scope>
</reference>
<dbReference type="EMBL" id="GECZ01008982">
    <property type="protein sequence ID" value="JAS60787.1"/>
    <property type="molecule type" value="Transcribed_RNA"/>
</dbReference>
<protein>
    <submittedName>
        <fullName evidence="2">Uncharacterized protein</fullName>
    </submittedName>
</protein>
<dbReference type="AlphaFoldDB" id="A0A1B6GED4"/>
<evidence type="ECO:0000256" key="1">
    <source>
        <dbReference type="SAM" id="Coils"/>
    </source>
</evidence>